<feature type="compositionally biased region" description="Acidic residues" evidence="1">
    <location>
        <begin position="90"/>
        <end position="101"/>
    </location>
</feature>
<feature type="region of interest" description="Disordered" evidence="1">
    <location>
        <begin position="721"/>
        <end position="743"/>
    </location>
</feature>
<dbReference type="AlphaFoldDB" id="A0A8H4ILQ8"/>
<keyword evidence="4" id="KW-1185">Reference proteome</keyword>
<dbReference type="PANTHER" id="PTHR36452">
    <property type="entry name" value="CHROMOSOME 12, WHOLE GENOME SHOTGUN SEQUENCE"/>
    <property type="match status" value="1"/>
</dbReference>
<sequence>MPRRSLRQSAGSADPGASKRPSSPQATPNRQSKRTRVAASSKATPTKSQYFEKEQEPASAHDSSDPDNVAGNEESGYEDEDATGTGSSSDSDEAADDDAYSSDDHPAPRKRGRPQKTARVTKAAAAATKGKELWRTGADIGLEPGTKLVIKKPKPREAGDTPYEDDTIHPNTLLFLKDLANNNDREWLKMHDPDYRTSLKDFNAFAERLTEKVIEADDTIPELPIKDIVFRIYRDIRFSSDPTPYKVGKPHLEHARYTLTASRRTFPPLGRKGPYAAYYVQIAPGNSFVDCMCKFQMSRKPRHGSSPGRAVVSLGHGTRNARDTNIWPNRLARDLRVVRPAHVMPVAIKEPRAFDCERQELGPPITVVEHPQGSEREEPANGLLAGASTDDDRHGQQTMQSGNSTLCYGTSLRPVIIYRLSTIVTIASTPLPMCHYAYIASFHPLPSPLDQEFSASEDNPVLDKRFGDYGDVFCACCCAALGPDPDDMATWLQGRCLMCPLKCDGQIRTGVSFSVISVAFAVNAVYRIYNCTGDDWKSYGSLFPICYYDRGPDHGSQGLARLKRKSKARCTTRETYRLQPILLVDNWLSRGGLWMPPADSLQKLRHNIDRKPHRIKRVLGDAMLRKEFFDGIPNDEKKAVRAFTKQNAESALKTSAMGVGRPQGYDKDHRDIELLRLRSFTIGKKLDDSEVVGAGGLQRIADLISCMVPFITYLNSVVMPDAPSSGGDDDSSDESSAEEGAAA</sequence>
<reference evidence="3 4" key="1">
    <citation type="submission" date="2020-04" db="EMBL/GenBank/DDBJ databases">
        <title>Genome Assembly and Annotation of Botryosphaeria dothidea sdau 11-99, a Latent Pathogen of Apple Fruit Ring Rot in China.</title>
        <authorList>
            <person name="Yu C."/>
            <person name="Diao Y."/>
            <person name="Lu Q."/>
            <person name="Zhao J."/>
            <person name="Cui S."/>
            <person name="Peng C."/>
            <person name="He B."/>
            <person name="Liu H."/>
        </authorList>
    </citation>
    <scope>NUCLEOTIDE SEQUENCE [LARGE SCALE GENOMIC DNA]</scope>
    <source>
        <strain evidence="3">Sdau11-99</strain>
        <strain evidence="4">sdau11-99</strain>
    </source>
</reference>
<accession>A0A8H4ILQ8</accession>
<dbReference type="InterPro" id="IPR012808">
    <property type="entry name" value="CHP02453"/>
</dbReference>
<organism evidence="3 4">
    <name type="scientific">Botryosphaeria dothidea</name>
    <dbReference type="NCBI Taxonomy" id="55169"/>
    <lineage>
        <taxon>Eukaryota</taxon>
        <taxon>Fungi</taxon>
        <taxon>Dikarya</taxon>
        <taxon>Ascomycota</taxon>
        <taxon>Pezizomycotina</taxon>
        <taxon>Dothideomycetes</taxon>
        <taxon>Dothideomycetes incertae sedis</taxon>
        <taxon>Botryosphaeriales</taxon>
        <taxon>Botryosphaeriaceae</taxon>
        <taxon>Botryosphaeria</taxon>
    </lineage>
</organism>
<dbReference type="OrthoDB" id="2537769at2759"/>
<feature type="compositionally biased region" description="Low complexity" evidence="1">
    <location>
        <begin position="117"/>
        <end position="128"/>
    </location>
</feature>
<name>A0A8H4ILQ8_9PEZI</name>
<dbReference type="PANTHER" id="PTHR36452:SF1">
    <property type="entry name" value="DUF2461 DOMAIN-CONTAINING PROTEIN"/>
    <property type="match status" value="1"/>
</dbReference>
<dbReference type="Pfam" id="PF09365">
    <property type="entry name" value="DUF2461"/>
    <property type="match status" value="2"/>
</dbReference>
<feature type="region of interest" description="Disordered" evidence="1">
    <location>
        <begin position="367"/>
        <end position="401"/>
    </location>
</feature>
<dbReference type="EMBL" id="WWBZ02000051">
    <property type="protein sequence ID" value="KAF4303770.1"/>
    <property type="molecule type" value="Genomic_DNA"/>
</dbReference>
<evidence type="ECO:0000256" key="1">
    <source>
        <dbReference type="SAM" id="MobiDB-lite"/>
    </source>
</evidence>
<feature type="compositionally biased region" description="Polar residues" evidence="1">
    <location>
        <begin position="20"/>
        <end position="30"/>
    </location>
</feature>
<evidence type="ECO:0000313" key="3">
    <source>
        <dbReference type="EMBL" id="KAF4303770.1"/>
    </source>
</evidence>
<dbReference type="EMBL" id="WWBZ02000080">
    <property type="protein sequence ID" value="KAF4301642.1"/>
    <property type="molecule type" value="Genomic_DNA"/>
</dbReference>
<evidence type="ECO:0000313" key="4">
    <source>
        <dbReference type="Proteomes" id="UP000572817"/>
    </source>
</evidence>
<proteinExistence type="predicted"/>
<feature type="compositionally biased region" description="Acidic residues" evidence="1">
    <location>
        <begin position="727"/>
        <end position="737"/>
    </location>
</feature>
<gene>
    <name evidence="3" type="ORF">GTA08_BOTSDO07600</name>
    <name evidence="2" type="ORF">GTA08_BOTSDO14313</name>
</gene>
<dbReference type="Proteomes" id="UP000572817">
    <property type="component" value="Unassembled WGS sequence"/>
</dbReference>
<evidence type="ECO:0000313" key="2">
    <source>
        <dbReference type="EMBL" id="KAF4301642.1"/>
    </source>
</evidence>
<comment type="caution">
    <text evidence="3">The sequence shown here is derived from an EMBL/GenBank/DDBJ whole genome shotgun (WGS) entry which is preliminary data.</text>
</comment>
<protein>
    <submittedName>
        <fullName evidence="3">Protein fam92a1</fullName>
    </submittedName>
</protein>
<feature type="region of interest" description="Disordered" evidence="1">
    <location>
        <begin position="1"/>
        <end position="129"/>
    </location>
</feature>